<feature type="non-terminal residue" evidence="1">
    <location>
        <position position="77"/>
    </location>
</feature>
<dbReference type="AlphaFoldDB" id="A0A292PY73"/>
<protein>
    <submittedName>
        <fullName evidence="1">Uncharacterized protein</fullName>
    </submittedName>
</protein>
<name>A0A292PY73_9PEZI</name>
<proteinExistence type="predicted"/>
<organism evidence="1 2">
    <name type="scientific">Tuber aestivum</name>
    <name type="common">summer truffle</name>
    <dbReference type="NCBI Taxonomy" id="59557"/>
    <lineage>
        <taxon>Eukaryota</taxon>
        <taxon>Fungi</taxon>
        <taxon>Dikarya</taxon>
        <taxon>Ascomycota</taxon>
        <taxon>Pezizomycotina</taxon>
        <taxon>Pezizomycetes</taxon>
        <taxon>Pezizales</taxon>
        <taxon>Tuberaceae</taxon>
        <taxon>Tuber</taxon>
    </lineage>
</organism>
<dbReference type="PANTHER" id="PTHR13184">
    <property type="entry name" value="37S RIBOSOMAL PROTEIN S22"/>
    <property type="match status" value="1"/>
</dbReference>
<evidence type="ECO:0000313" key="1">
    <source>
        <dbReference type="EMBL" id="CUS11655.1"/>
    </source>
</evidence>
<evidence type="ECO:0000313" key="2">
    <source>
        <dbReference type="Proteomes" id="UP001412239"/>
    </source>
</evidence>
<reference evidence="1" key="1">
    <citation type="submission" date="2015-10" db="EMBL/GenBank/DDBJ databases">
        <authorList>
            <person name="Regsiter A."/>
            <person name="william w."/>
        </authorList>
    </citation>
    <scope>NUCLEOTIDE SEQUENCE</scope>
    <source>
        <strain evidence="1">Montdore</strain>
    </source>
</reference>
<keyword evidence="2" id="KW-1185">Reference proteome</keyword>
<gene>
    <name evidence="1" type="ORF">GSTUAT00004282001</name>
</gene>
<feature type="non-terminal residue" evidence="1">
    <location>
        <position position="1"/>
    </location>
</feature>
<dbReference type="PANTHER" id="PTHR13184:SF5">
    <property type="entry name" value="METHYLTRANSFERASE-LIKE PROTEIN 17, MITOCHONDRIAL"/>
    <property type="match status" value="1"/>
</dbReference>
<dbReference type="EMBL" id="LN891015">
    <property type="protein sequence ID" value="CUS11655.1"/>
    <property type="molecule type" value="Genomic_DNA"/>
</dbReference>
<dbReference type="InterPro" id="IPR052571">
    <property type="entry name" value="Mt_RNA_Methyltransferase"/>
</dbReference>
<dbReference type="GO" id="GO:0005763">
    <property type="term" value="C:mitochondrial small ribosomal subunit"/>
    <property type="evidence" value="ECO:0007669"/>
    <property type="project" value="TreeGrafter"/>
</dbReference>
<sequence>LTLPRIILSYIKCDWRIILHLCTPTGSIEHWVVSESQGKLKCRDERSSGWGNLWALGAKPRTSRNININVSSRKTMS</sequence>
<dbReference type="Proteomes" id="UP001412239">
    <property type="component" value="Unassembled WGS sequence"/>
</dbReference>
<dbReference type="GO" id="GO:0003735">
    <property type="term" value="F:structural constituent of ribosome"/>
    <property type="evidence" value="ECO:0007669"/>
    <property type="project" value="TreeGrafter"/>
</dbReference>
<accession>A0A292PY73</accession>